<dbReference type="GO" id="GO:0046872">
    <property type="term" value="F:metal ion binding"/>
    <property type="evidence" value="ECO:0007669"/>
    <property type="project" value="UniProtKB-KW"/>
</dbReference>
<dbReference type="SUPFAM" id="SSF52518">
    <property type="entry name" value="Thiamin diphosphate-binding fold (THDP-binding)"/>
    <property type="match status" value="2"/>
</dbReference>
<keyword evidence="7" id="KW-0456">Lyase</keyword>
<comment type="caution">
    <text evidence="8">The sequence shown here is derived from an EMBL/GenBank/DDBJ whole genome shotgun (WGS) entry which is preliminary data.</text>
</comment>
<organism evidence="8 9">
    <name type="scientific">Petromyces alliaceus</name>
    <name type="common">Aspergillus alliaceus</name>
    <dbReference type="NCBI Taxonomy" id="209559"/>
    <lineage>
        <taxon>Eukaryota</taxon>
        <taxon>Fungi</taxon>
        <taxon>Dikarya</taxon>
        <taxon>Ascomycota</taxon>
        <taxon>Pezizomycotina</taxon>
        <taxon>Eurotiomycetes</taxon>
        <taxon>Eurotiomycetidae</taxon>
        <taxon>Eurotiales</taxon>
        <taxon>Aspergillaceae</taxon>
        <taxon>Aspergillus</taxon>
        <taxon>Aspergillus subgen. Circumdati</taxon>
    </lineage>
</organism>
<keyword evidence="3" id="KW-0479">Metal-binding</keyword>
<protein>
    <submittedName>
        <fullName evidence="8">Pyruvate decarboxylase 3</fullName>
    </submittedName>
</protein>
<keyword evidence="4" id="KW-0210">Decarboxylase</keyword>
<reference evidence="8 9" key="1">
    <citation type="submission" date="2019-04" db="EMBL/GenBank/DDBJ databases">
        <title>Aspergillus burnettii sp. nov., novel species from soil in southeast Queensland.</title>
        <authorList>
            <person name="Gilchrist C.L.M."/>
            <person name="Pitt J.I."/>
            <person name="Lange L."/>
            <person name="Lacey H.J."/>
            <person name="Vuong D."/>
            <person name="Midgley D.J."/>
            <person name="Greenfield P."/>
            <person name="Bradbury M."/>
            <person name="Lacey E."/>
            <person name="Busk P.K."/>
            <person name="Pilgaard B."/>
            <person name="Chooi Y.H."/>
            <person name="Piggott A.M."/>
        </authorList>
    </citation>
    <scope>NUCLEOTIDE SEQUENCE [LARGE SCALE GENOMIC DNA]</scope>
    <source>
        <strain evidence="8 9">FRR 5400</strain>
    </source>
</reference>
<evidence type="ECO:0000256" key="5">
    <source>
        <dbReference type="ARBA" id="ARBA00022842"/>
    </source>
</evidence>
<name>A0A8H6A2P7_PETAA</name>
<keyword evidence="6" id="KW-0786">Thiamine pyrophosphate</keyword>
<proteinExistence type="inferred from homology"/>
<evidence type="ECO:0000313" key="8">
    <source>
        <dbReference type="EMBL" id="KAF5859767.1"/>
    </source>
</evidence>
<comment type="cofactor">
    <cofactor evidence="1">
        <name>thiamine diphosphate</name>
        <dbReference type="ChEBI" id="CHEBI:58937"/>
    </cofactor>
</comment>
<dbReference type="PANTHER" id="PTHR43452">
    <property type="entry name" value="PYRUVATE DECARBOXYLASE"/>
    <property type="match status" value="1"/>
</dbReference>
<evidence type="ECO:0000313" key="9">
    <source>
        <dbReference type="Proteomes" id="UP000541154"/>
    </source>
</evidence>
<evidence type="ECO:0000256" key="3">
    <source>
        <dbReference type="ARBA" id="ARBA00022723"/>
    </source>
</evidence>
<sequence length="374" mass="40711">MAPSFSTVECVPAIRQVPSPNEYTFRILIILGGLQLDITRSGTQEQIPSSGRCFCHLHGAGGLSVLNAIAGAYSENIRVIVISDSPLQETFSQDRLVHRTLGIKKQRSTLPDFQGSTTAAVRLTTDNDPIGTLDSTISRCLEDSSPVYIEISSSISQTPCEPPKPPIVNKPLPQRPDHINTVADAIGRTASPDVLVASIDKLGYAVFVQPDSKPLVPEGHPQFAGTFWSSAKSRRILDLQDRYITSPYGETIQGISLNDIVRALIASNIPHNDTTSRALPLALGLRTEALTVVPTFEGIEDILKPNDTLFAKTGNSWFNANTIQLPNGTNFHMQMIYASIKWGLPATLICQVGRPDGRVITMIGDGSFRMPRRK</sequence>
<dbReference type="InterPro" id="IPR012110">
    <property type="entry name" value="PDC/IPDC-like"/>
</dbReference>
<accession>A0A8H6A2P7</accession>
<comment type="similarity">
    <text evidence="2">Belongs to the TPP enzyme family.</text>
</comment>
<evidence type="ECO:0000256" key="2">
    <source>
        <dbReference type="ARBA" id="ARBA00007812"/>
    </source>
</evidence>
<evidence type="ECO:0000256" key="4">
    <source>
        <dbReference type="ARBA" id="ARBA00022793"/>
    </source>
</evidence>
<dbReference type="EMBL" id="SPNV01000153">
    <property type="protein sequence ID" value="KAF5859767.1"/>
    <property type="molecule type" value="Genomic_DNA"/>
</dbReference>
<dbReference type="AlphaFoldDB" id="A0A8H6A2P7"/>
<keyword evidence="5" id="KW-0460">Magnesium</keyword>
<evidence type="ECO:0000256" key="6">
    <source>
        <dbReference type="ARBA" id="ARBA00023052"/>
    </source>
</evidence>
<gene>
    <name evidence="8" type="primary">PDC3_2</name>
    <name evidence="8" type="ORF">ETB97_002430</name>
</gene>
<dbReference type="Proteomes" id="UP000541154">
    <property type="component" value="Unassembled WGS sequence"/>
</dbReference>
<dbReference type="InterPro" id="IPR029061">
    <property type="entry name" value="THDP-binding"/>
</dbReference>
<evidence type="ECO:0000256" key="1">
    <source>
        <dbReference type="ARBA" id="ARBA00001964"/>
    </source>
</evidence>
<keyword evidence="8" id="KW-0670">Pyruvate</keyword>
<dbReference type="PANTHER" id="PTHR43452:SF1">
    <property type="entry name" value="PYRUVATE DECARBOXYLASE C186.09-RELATED"/>
    <property type="match status" value="1"/>
</dbReference>
<evidence type="ECO:0000256" key="7">
    <source>
        <dbReference type="ARBA" id="ARBA00023239"/>
    </source>
</evidence>
<dbReference type="GO" id="GO:0005829">
    <property type="term" value="C:cytosol"/>
    <property type="evidence" value="ECO:0007669"/>
    <property type="project" value="TreeGrafter"/>
</dbReference>
<dbReference type="GO" id="GO:0004737">
    <property type="term" value="F:pyruvate decarboxylase activity"/>
    <property type="evidence" value="ECO:0007669"/>
    <property type="project" value="TreeGrafter"/>
</dbReference>
<dbReference type="GO" id="GO:0000949">
    <property type="term" value="P:aromatic amino acid family catabolic process to alcohol via Ehrlich pathway"/>
    <property type="evidence" value="ECO:0007669"/>
    <property type="project" value="TreeGrafter"/>
</dbReference>
<dbReference type="Gene3D" id="3.40.50.970">
    <property type="match status" value="2"/>
</dbReference>
<keyword evidence="9" id="KW-1185">Reference proteome</keyword>